<dbReference type="InterPro" id="IPR013783">
    <property type="entry name" value="Ig-like_fold"/>
</dbReference>
<dbReference type="SMART" id="SM00409">
    <property type="entry name" value="IG"/>
    <property type="match status" value="1"/>
</dbReference>
<evidence type="ECO:0000256" key="5">
    <source>
        <dbReference type="SAM" id="Phobius"/>
    </source>
</evidence>
<dbReference type="PANTHER" id="PTHR19367:SF18">
    <property type="entry name" value="T CELL RECEPTOR ALPHA VARIABLE 16"/>
    <property type="match status" value="1"/>
</dbReference>
<name>A0A3Q2XAY0_HIPCM</name>
<dbReference type="InterPro" id="IPR036179">
    <property type="entry name" value="Ig-like_dom_sf"/>
</dbReference>
<dbReference type="Ensembl" id="ENSHCOT00000013557.1">
    <property type="protein sequence ID" value="ENSHCOP00000000572.1"/>
    <property type="gene ID" value="ENSHCOG00000001406.1"/>
</dbReference>
<keyword evidence="3" id="KW-0675">Receptor</keyword>
<keyword evidence="5" id="KW-1133">Transmembrane helix</keyword>
<dbReference type="SUPFAM" id="SSF48726">
    <property type="entry name" value="Immunoglobulin"/>
    <property type="match status" value="1"/>
</dbReference>
<dbReference type="InterPro" id="IPR051287">
    <property type="entry name" value="TCR_variable_region"/>
</dbReference>
<dbReference type="GO" id="GO:0002250">
    <property type="term" value="P:adaptive immune response"/>
    <property type="evidence" value="ECO:0007669"/>
    <property type="project" value="UniProtKB-KW"/>
</dbReference>
<accession>A0A3Q2XAY0</accession>
<keyword evidence="1" id="KW-0732">Signal</keyword>
<proteinExistence type="predicted"/>
<evidence type="ECO:0000313" key="8">
    <source>
        <dbReference type="Ensembl" id="ENSHCOP00000000572.1"/>
    </source>
</evidence>
<evidence type="ECO:0000259" key="7">
    <source>
        <dbReference type="SMART" id="SM00409"/>
    </source>
</evidence>
<keyword evidence="5" id="KW-0472">Membrane</keyword>
<evidence type="ECO:0000256" key="2">
    <source>
        <dbReference type="ARBA" id="ARBA00023130"/>
    </source>
</evidence>
<keyword evidence="5" id="KW-0812">Transmembrane</keyword>
<protein>
    <recommendedName>
        <fullName evidence="10">Ig-like domain-containing protein</fullName>
    </recommendedName>
</protein>
<dbReference type="Gene3D" id="2.60.40.10">
    <property type="entry name" value="Immunoglobulins"/>
    <property type="match status" value="1"/>
</dbReference>
<evidence type="ECO:0000256" key="4">
    <source>
        <dbReference type="ARBA" id="ARBA00023319"/>
    </source>
</evidence>
<evidence type="ECO:0000256" key="3">
    <source>
        <dbReference type="ARBA" id="ARBA00023170"/>
    </source>
</evidence>
<keyword evidence="9" id="KW-1185">Reference proteome</keyword>
<dbReference type="GeneTree" id="ENSGT00940000177314"/>
<evidence type="ECO:0000256" key="1">
    <source>
        <dbReference type="ARBA" id="ARBA00022729"/>
    </source>
</evidence>
<dbReference type="PANTHER" id="PTHR19367">
    <property type="entry name" value="T-CELL RECEPTOR ALPHA CHAIN V REGION"/>
    <property type="match status" value="1"/>
</dbReference>
<feature type="transmembrane region" description="Helical" evidence="5">
    <location>
        <begin position="158"/>
        <end position="180"/>
    </location>
</feature>
<dbReference type="InterPro" id="IPR003599">
    <property type="entry name" value="Ig_sub"/>
</dbReference>
<dbReference type="SMART" id="SM00406">
    <property type="entry name" value="IGv"/>
    <property type="match status" value="1"/>
</dbReference>
<dbReference type="Pfam" id="PF07686">
    <property type="entry name" value="V-set"/>
    <property type="match status" value="1"/>
</dbReference>
<reference evidence="8" key="1">
    <citation type="submission" date="2025-08" db="UniProtKB">
        <authorList>
            <consortium name="Ensembl"/>
        </authorList>
    </citation>
    <scope>IDENTIFICATION</scope>
</reference>
<organism evidence="8 9">
    <name type="scientific">Hippocampus comes</name>
    <name type="common">Tiger tail seahorse</name>
    <dbReference type="NCBI Taxonomy" id="109280"/>
    <lineage>
        <taxon>Eukaryota</taxon>
        <taxon>Metazoa</taxon>
        <taxon>Chordata</taxon>
        <taxon>Craniata</taxon>
        <taxon>Vertebrata</taxon>
        <taxon>Euteleostomi</taxon>
        <taxon>Actinopterygii</taxon>
        <taxon>Neopterygii</taxon>
        <taxon>Teleostei</taxon>
        <taxon>Neoteleostei</taxon>
        <taxon>Acanthomorphata</taxon>
        <taxon>Syngnathiaria</taxon>
        <taxon>Syngnathiformes</taxon>
        <taxon>Syngnathoidei</taxon>
        <taxon>Syngnathidae</taxon>
        <taxon>Hippocampus</taxon>
    </lineage>
</organism>
<evidence type="ECO:0000259" key="6">
    <source>
        <dbReference type="SMART" id="SM00406"/>
    </source>
</evidence>
<evidence type="ECO:0008006" key="10">
    <source>
        <dbReference type="Google" id="ProtNLM"/>
    </source>
</evidence>
<dbReference type="InterPro" id="IPR013106">
    <property type="entry name" value="Ig_V-set"/>
</dbReference>
<reference evidence="8" key="2">
    <citation type="submission" date="2025-09" db="UniProtKB">
        <authorList>
            <consortium name="Ensembl"/>
        </authorList>
    </citation>
    <scope>IDENTIFICATION</scope>
</reference>
<keyword evidence="2" id="KW-1064">Adaptive immunity</keyword>
<dbReference type="Proteomes" id="UP000264820">
    <property type="component" value="Unplaced"/>
</dbReference>
<feature type="domain" description="Immunoglobulin" evidence="7">
    <location>
        <begin position="22"/>
        <end position="128"/>
    </location>
</feature>
<keyword evidence="2" id="KW-0391">Immunity</keyword>
<evidence type="ECO:0000313" key="9">
    <source>
        <dbReference type="Proteomes" id="UP000264820"/>
    </source>
</evidence>
<keyword evidence="4" id="KW-0393">Immunoglobulin domain</keyword>
<sequence length="188" mass="21131">MSDRFCWLFVTGINSQTLHQPQRDVRTVEGAAVTLDCSSDSLADIWWDKQEVNSLPDFILSKDQVGQGKKAKKYSERFRSRMDASARQAFLHIEGVNPSDLGVFYCAQRLGGFRLRPGAHDDTSTGVPAPKTPACCHRTALLTANVSHLNVLFKDKKIYMYLILGFTYLPKNCFLGFFLLPPLFGFGF</sequence>
<dbReference type="AlphaFoldDB" id="A0A3Q2XAY0"/>
<feature type="domain" description="Immunoglobulin V-set" evidence="6">
    <location>
        <begin position="32"/>
        <end position="108"/>
    </location>
</feature>